<reference evidence="2" key="1">
    <citation type="submission" date="2023-04" db="EMBL/GenBank/DDBJ databases">
        <title>Phytophthora fragariaefolia NBRC 109709.</title>
        <authorList>
            <person name="Ichikawa N."/>
            <person name="Sato H."/>
            <person name="Tonouchi N."/>
        </authorList>
    </citation>
    <scope>NUCLEOTIDE SEQUENCE</scope>
    <source>
        <strain evidence="2">NBRC 109709</strain>
    </source>
</reference>
<feature type="region of interest" description="Disordered" evidence="1">
    <location>
        <begin position="1"/>
        <end position="87"/>
    </location>
</feature>
<name>A0A9W7CWP2_9STRA</name>
<proteinExistence type="predicted"/>
<evidence type="ECO:0000256" key="1">
    <source>
        <dbReference type="SAM" id="MobiDB-lite"/>
    </source>
</evidence>
<dbReference type="AlphaFoldDB" id="A0A9W7CWP2"/>
<protein>
    <submittedName>
        <fullName evidence="2">Unnamed protein product</fullName>
    </submittedName>
</protein>
<evidence type="ECO:0000313" key="2">
    <source>
        <dbReference type="EMBL" id="GMF43463.1"/>
    </source>
</evidence>
<sequence>MSLWAFSDTSDDVVGGETEVLSSGKEVEDDGEDACESSTGEGDAGGNASDHQEAEEDDEEEHDAEEEGLSDAASDDESEYDGDSPNS</sequence>
<keyword evidence="3" id="KW-1185">Reference proteome</keyword>
<feature type="compositionally biased region" description="Acidic residues" evidence="1">
    <location>
        <begin position="53"/>
        <end position="87"/>
    </location>
</feature>
<evidence type="ECO:0000313" key="3">
    <source>
        <dbReference type="Proteomes" id="UP001165121"/>
    </source>
</evidence>
<organism evidence="2 3">
    <name type="scientific">Phytophthora fragariaefolia</name>
    <dbReference type="NCBI Taxonomy" id="1490495"/>
    <lineage>
        <taxon>Eukaryota</taxon>
        <taxon>Sar</taxon>
        <taxon>Stramenopiles</taxon>
        <taxon>Oomycota</taxon>
        <taxon>Peronosporomycetes</taxon>
        <taxon>Peronosporales</taxon>
        <taxon>Peronosporaceae</taxon>
        <taxon>Phytophthora</taxon>
    </lineage>
</organism>
<gene>
    <name evidence="2" type="ORF">Pfra01_001470600</name>
</gene>
<dbReference type="EMBL" id="BSXT01001540">
    <property type="protein sequence ID" value="GMF43463.1"/>
    <property type="molecule type" value="Genomic_DNA"/>
</dbReference>
<accession>A0A9W7CWP2</accession>
<dbReference type="Proteomes" id="UP001165121">
    <property type="component" value="Unassembled WGS sequence"/>
</dbReference>
<comment type="caution">
    <text evidence="2">The sequence shown here is derived from an EMBL/GenBank/DDBJ whole genome shotgun (WGS) entry which is preliminary data.</text>
</comment>